<proteinExistence type="predicted"/>
<protein>
    <submittedName>
        <fullName evidence="1">Uncharacterized protein</fullName>
    </submittedName>
</protein>
<dbReference type="EMBL" id="BMAT01006739">
    <property type="protein sequence ID" value="GFS18859.1"/>
    <property type="molecule type" value="Genomic_DNA"/>
</dbReference>
<comment type="caution">
    <text evidence="1">The sequence shown here is derived from an EMBL/GenBank/DDBJ whole genome shotgun (WGS) entry which is preliminary data.</text>
</comment>
<accession>A0AAV4J873</accession>
<name>A0AAV4J873_9GAST</name>
<dbReference type="AlphaFoldDB" id="A0AAV4J873"/>
<gene>
    <name evidence="1" type="ORF">ElyMa_003273800</name>
</gene>
<keyword evidence="2" id="KW-1185">Reference proteome</keyword>
<evidence type="ECO:0000313" key="1">
    <source>
        <dbReference type="EMBL" id="GFS18859.1"/>
    </source>
</evidence>
<dbReference type="Proteomes" id="UP000762676">
    <property type="component" value="Unassembled WGS sequence"/>
</dbReference>
<evidence type="ECO:0000313" key="2">
    <source>
        <dbReference type="Proteomes" id="UP000762676"/>
    </source>
</evidence>
<reference evidence="1 2" key="1">
    <citation type="journal article" date="2021" name="Elife">
        <title>Chloroplast acquisition without the gene transfer in kleptoplastic sea slugs, Plakobranchus ocellatus.</title>
        <authorList>
            <person name="Maeda T."/>
            <person name="Takahashi S."/>
            <person name="Yoshida T."/>
            <person name="Shimamura S."/>
            <person name="Takaki Y."/>
            <person name="Nagai Y."/>
            <person name="Toyoda A."/>
            <person name="Suzuki Y."/>
            <person name="Arimoto A."/>
            <person name="Ishii H."/>
            <person name="Satoh N."/>
            <person name="Nishiyama T."/>
            <person name="Hasebe M."/>
            <person name="Maruyama T."/>
            <person name="Minagawa J."/>
            <person name="Obokata J."/>
            <person name="Shigenobu S."/>
        </authorList>
    </citation>
    <scope>NUCLEOTIDE SEQUENCE [LARGE SCALE GENOMIC DNA]</scope>
</reference>
<organism evidence="1 2">
    <name type="scientific">Elysia marginata</name>
    <dbReference type="NCBI Taxonomy" id="1093978"/>
    <lineage>
        <taxon>Eukaryota</taxon>
        <taxon>Metazoa</taxon>
        <taxon>Spiralia</taxon>
        <taxon>Lophotrochozoa</taxon>
        <taxon>Mollusca</taxon>
        <taxon>Gastropoda</taxon>
        <taxon>Heterobranchia</taxon>
        <taxon>Euthyneura</taxon>
        <taxon>Panpulmonata</taxon>
        <taxon>Sacoglossa</taxon>
        <taxon>Placobranchoidea</taxon>
        <taxon>Plakobranchidae</taxon>
        <taxon>Elysia</taxon>
    </lineage>
</organism>
<sequence length="108" mass="12171">MYSSDFPTTINSTRSTLTISSVSRVTPFNMETEWTCNPCMRGYRTVCDKLQIFAKPQNPSCTLNENTRSGDITSVTITCSTSKVYPKAKCSFYKVTNVRNALLVFFIL</sequence>